<dbReference type="AlphaFoldDB" id="A0A9W6ZAX4"/>
<feature type="non-terminal residue" evidence="1">
    <location>
        <position position="1"/>
    </location>
</feature>
<name>A0A9W6ZAX4_9STRA</name>
<dbReference type="Proteomes" id="UP001165160">
    <property type="component" value="Unassembled WGS sequence"/>
</dbReference>
<comment type="caution">
    <text evidence="1">The sequence shown here is derived from an EMBL/GenBank/DDBJ whole genome shotgun (WGS) entry which is preliminary data.</text>
</comment>
<reference evidence="2" key="1">
    <citation type="journal article" date="2023" name="Commun. Biol.">
        <title>Genome analysis of Parmales, the sister group of diatoms, reveals the evolutionary specialization of diatoms from phago-mixotrophs to photoautotrophs.</title>
        <authorList>
            <person name="Ban H."/>
            <person name="Sato S."/>
            <person name="Yoshikawa S."/>
            <person name="Yamada K."/>
            <person name="Nakamura Y."/>
            <person name="Ichinomiya M."/>
            <person name="Sato N."/>
            <person name="Blanc-Mathieu R."/>
            <person name="Endo H."/>
            <person name="Kuwata A."/>
            <person name="Ogata H."/>
        </authorList>
    </citation>
    <scope>NUCLEOTIDE SEQUENCE [LARGE SCALE GENOMIC DNA]</scope>
    <source>
        <strain evidence="2">NIES 3699</strain>
    </source>
</reference>
<gene>
    <name evidence="1" type="ORF">TrVE_jg559</name>
</gene>
<evidence type="ECO:0000313" key="2">
    <source>
        <dbReference type="Proteomes" id="UP001165160"/>
    </source>
</evidence>
<organism evidence="1 2">
    <name type="scientific">Triparma verrucosa</name>
    <dbReference type="NCBI Taxonomy" id="1606542"/>
    <lineage>
        <taxon>Eukaryota</taxon>
        <taxon>Sar</taxon>
        <taxon>Stramenopiles</taxon>
        <taxon>Ochrophyta</taxon>
        <taxon>Bolidophyceae</taxon>
        <taxon>Parmales</taxon>
        <taxon>Triparmaceae</taxon>
        <taxon>Triparma</taxon>
    </lineage>
</organism>
<keyword evidence="2" id="KW-1185">Reference proteome</keyword>
<protein>
    <submittedName>
        <fullName evidence="1">Uncharacterized protein</fullName>
    </submittedName>
</protein>
<evidence type="ECO:0000313" key="1">
    <source>
        <dbReference type="EMBL" id="GMH46810.1"/>
    </source>
</evidence>
<dbReference type="EMBL" id="BRXX01000558">
    <property type="protein sequence ID" value="GMH46810.1"/>
    <property type="molecule type" value="Genomic_DNA"/>
</dbReference>
<proteinExistence type="predicted"/>
<sequence length="204" mass="21616">VEMDTKVQTSFVVAQWSPVVDMIDATITGDDVADEDTAATFIISDIDLIDTDGSEHMSLYLVARNPSAGSSAIESVEVNGFVASGAPAVLIDGDLVVQGEGGEYLLDTDAPEDASFDFTDYSVYELPSSLPKDPSVSILPVPHFSGQVNLLLVAVVTDGPVSETSVKPFQIEFMPVADDFTLFVANMTEVENGASFVVDVKAID</sequence>
<feature type="non-terminal residue" evidence="1">
    <location>
        <position position="204"/>
    </location>
</feature>
<accession>A0A9W6ZAX4</accession>